<keyword evidence="5" id="KW-0479">Metal-binding</keyword>
<evidence type="ECO:0000313" key="9">
    <source>
        <dbReference type="EMBL" id="TGZ81158.1"/>
    </source>
</evidence>
<dbReference type="InParanoid" id="A0A4S2MWX1"/>
<dbReference type="GO" id="GO:0004038">
    <property type="term" value="F:allantoinase activity"/>
    <property type="evidence" value="ECO:0007669"/>
    <property type="project" value="UniProtKB-EC"/>
</dbReference>
<dbReference type="InterPro" id="IPR050138">
    <property type="entry name" value="DHOase/Allantoinase_Hydrolase"/>
</dbReference>
<gene>
    <name evidence="9" type="ORF">EX30DRAFT_340802</name>
</gene>
<dbReference type="OrthoDB" id="10258955at2759"/>
<dbReference type="EC" id="3.5.2.5" evidence="4"/>
<keyword evidence="7" id="KW-0862">Zinc</keyword>
<feature type="non-terminal residue" evidence="9">
    <location>
        <position position="379"/>
    </location>
</feature>
<accession>A0A4S2MWX1</accession>
<dbReference type="GO" id="GO:0005737">
    <property type="term" value="C:cytoplasm"/>
    <property type="evidence" value="ECO:0007669"/>
    <property type="project" value="TreeGrafter"/>
</dbReference>
<dbReference type="InterPro" id="IPR002195">
    <property type="entry name" value="Dihydroorotase_CS"/>
</dbReference>
<evidence type="ECO:0000256" key="7">
    <source>
        <dbReference type="ARBA" id="ARBA00022833"/>
    </source>
</evidence>
<name>A0A4S2MWX1_9PEZI</name>
<organism evidence="9 10">
    <name type="scientific">Ascodesmis nigricans</name>
    <dbReference type="NCBI Taxonomy" id="341454"/>
    <lineage>
        <taxon>Eukaryota</taxon>
        <taxon>Fungi</taxon>
        <taxon>Dikarya</taxon>
        <taxon>Ascomycota</taxon>
        <taxon>Pezizomycotina</taxon>
        <taxon>Pezizomycetes</taxon>
        <taxon>Pezizales</taxon>
        <taxon>Ascodesmidaceae</taxon>
        <taxon>Ascodesmis</taxon>
    </lineage>
</organism>
<evidence type="ECO:0000256" key="6">
    <source>
        <dbReference type="ARBA" id="ARBA00022801"/>
    </source>
</evidence>
<protein>
    <recommendedName>
        <fullName evidence="4">allantoinase</fullName>
        <ecNumber evidence="4">3.5.2.5</ecNumber>
    </recommendedName>
</protein>
<evidence type="ECO:0000313" key="10">
    <source>
        <dbReference type="Proteomes" id="UP000298138"/>
    </source>
</evidence>
<comment type="pathway">
    <text evidence="2">Nitrogen metabolism; (S)-allantoin degradation; allantoate from (S)-allantoin: step 1/1.</text>
</comment>
<proteinExistence type="inferred from homology"/>
<dbReference type="PROSITE" id="PS00482">
    <property type="entry name" value="DIHYDROOROTASE_1"/>
    <property type="match status" value="1"/>
</dbReference>
<dbReference type="FunFam" id="3.20.20.140:FF:000181">
    <property type="entry name" value="Allantoinase"/>
    <property type="match status" value="1"/>
</dbReference>
<evidence type="ECO:0000259" key="8">
    <source>
        <dbReference type="Pfam" id="PF01979"/>
    </source>
</evidence>
<dbReference type="InterPro" id="IPR032466">
    <property type="entry name" value="Metal_Hydrolase"/>
</dbReference>
<reference evidence="9 10" key="1">
    <citation type="submission" date="2019-04" db="EMBL/GenBank/DDBJ databases">
        <title>Comparative genomics and transcriptomics to analyze fruiting body development in filamentous ascomycetes.</title>
        <authorList>
            <consortium name="DOE Joint Genome Institute"/>
            <person name="Lutkenhaus R."/>
            <person name="Traeger S."/>
            <person name="Breuer J."/>
            <person name="Kuo A."/>
            <person name="Lipzen A."/>
            <person name="Pangilinan J."/>
            <person name="Dilworth D."/>
            <person name="Sandor L."/>
            <person name="Poggeler S."/>
            <person name="Barry K."/>
            <person name="Grigoriev I.V."/>
            <person name="Nowrousian M."/>
        </authorList>
    </citation>
    <scope>NUCLEOTIDE SEQUENCE [LARGE SCALE GENOMIC DNA]</scope>
    <source>
        <strain evidence="9 10">CBS 389.68</strain>
    </source>
</reference>
<evidence type="ECO:0000256" key="5">
    <source>
        <dbReference type="ARBA" id="ARBA00022723"/>
    </source>
</evidence>
<dbReference type="EMBL" id="ML220120">
    <property type="protein sequence ID" value="TGZ81158.1"/>
    <property type="molecule type" value="Genomic_DNA"/>
</dbReference>
<dbReference type="SUPFAM" id="SSF51556">
    <property type="entry name" value="Metallo-dependent hydrolases"/>
    <property type="match status" value="1"/>
</dbReference>
<dbReference type="Gene3D" id="3.20.20.140">
    <property type="entry name" value="Metal-dependent hydrolases"/>
    <property type="match status" value="1"/>
</dbReference>
<dbReference type="UniPathway" id="UPA00395">
    <property type="reaction ID" value="UER00653"/>
</dbReference>
<dbReference type="PANTHER" id="PTHR43668">
    <property type="entry name" value="ALLANTOINASE"/>
    <property type="match status" value="1"/>
</dbReference>
<dbReference type="InterPro" id="IPR017593">
    <property type="entry name" value="Allantoinase"/>
</dbReference>
<dbReference type="FunCoup" id="A0A4S2MWX1">
    <property type="interactions" value="1210"/>
</dbReference>
<dbReference type="AlphaFoldDB" id="A0A4S2MWX1"/>
<dbReference type="InterPro" id="IPR006680">
    <property type="entry name" value="Amidohydro-rel"/>
</dbReference>
<evidence type="ECO:0000256" key="1">
    <source>
        <dbReference type="ARBA" id="ARBA00001947"/>
    </source>
</evidence>
<keyword evidence="10" id="KW-1185">Reference proteome</keyword>
<comment type="similarity">
    <text evidence="3">Belongs to the metallo-dependent hydrolases superfamily. Allantoinase family.</text>
</comment>
<keyword evidence="6 9" id="KW-0378">Hydrolase</keyword>
<evidence type="ECO:0000256" key="4">
    <source>
        <dbReference type="ARBA" id="ARBA00012863"/>
    </source>
</evidence>
<dbReference type="Proteomes" id="UP000298138">
    <property type="component" value="Unassembled WGS sequence"/>
</dbReference>
<dbReference type="GO" id="GO:0006145">
    <property type="term" value="P:purine nucleobase catabolic process"/>
    <property type="evidence" value="ECO:0007669"/>
    <property type="project" value="TreeGrafter"/>
</dbReference>
<dbReference type="PANTHER" id="PTHR43668:SF2">
    <property type="entry name" value="ALLANTOINASE"/>
    <property type="match status" value="1"/>
</dbReference>
<evidence type="ECO:0000256" key="3">
    <source>
        <dbReference type="ARBA" id="ARBA00010368"/>
    </source>
</evidence>
<dbReference type="GO" id="GO:0000256">
    <property type="term" value="P:allantoin catabolic process"/>
    <property type="evidence" value="ECO:0007669"/>
    <property type="project" value="UniProtKB-UniPathway"/>
</dbReference>
<dbReference type="GO" id="GO:0050897">
    <property type="term" value="F:cobalt ion binding"/>
    <property type="evidence" value="ECO:0007669"/>
    <property type="project" value="InterPro"/>
</dbReference>
<evidence type="ECO:0000256" key="2">
    <source>
        <dbReference type="ARBA" id="ARBA00004968"/>
    </source>
</evidence>
<dbReference type="NCBIfam" id="TIGR03178">
    <property type="entry name" value="allantoinase"/>
    <property type="match status" value="1"/>
</dbReference>
<dbReference type="GO" id="GO:0008270">
    <property type="term" value="F:zinc ion binding"/>
    <property type="evidence" value="ECO:0007669"/>
    <property type="project" value="InterPro"/>
</dbReference>
<dbReference type="STRING" id="341454.A0A4S2MWX1"/>
<dbReference type="Pfam" id="PF01979">
    <property type="entry name" value="Amidohydro_1"/>
    <property type="match status" value="1"/>
</dbReference>
<sequence length="379" mass="41238">MAPLLENPIGHLATLPVQPSPEFESYRRLELPTVLASCNAIIHGRQSPATLVLSPSAGKIVRIYRRVVPESEFPPGTTYKDYSPKFLLPGLVDAHVHLNEPGWRTEWEGFETGTRAAAFGGVTTLIDMPLNAIPPTTTVENFNTKIKAAKGQCWVDVGFYGGVIPGNQDELVPLVKAGVKGFKCFLINSGVDEFPSVTPHDVTLAMEKLKDTETVLMFHAEMVPPITKSVGDYVTSGEPPLVPTGPLDEYKTFLESRPSEFETYAIDAILSCAPTAPDLRLHIVHLSAAEGVPLVKDAREKGIKLTAETCFHYLTLSAENIDNGDTRHKCCPPIREAANQDILWDALKDGIVTTVVSDHSPCTPDLKLLPSQGGKGDFF</sequence>
<feature type="domain" description="Amidohydrolase-related" evidence="8">
    <location>
        <begin position="86"/>
        <end position="220"/>
    </location>
</feature>
<comment type="cofactor">
    <cofactor evidence="1">
        <name>Zn(2+)</name>
        <dbReference type="ChEBI" id="CHEBI:29105"/>
    </cofactor>
</comment>